<dbReference type="AlphaFoldDB" id="A0A0H5QZJ7"/>
<reference evidence="1" key="1">
    <citation type="submission" date="2015-04" db="EMBL/GenBank/DDBJ databases">
        <title>The genome sequence of the plant pathogenic Rhizarian Plasmodiophora brassicae reveals insights in its biotrophic life cycle and the origin of chitin synthesis.</title>
        <authorList>
            <person name="Schwelm A."/>
            <person name="Fogelqvist J."/>
            <person name="Knaust A."/>
            <person name="Julke S."/>
            <person name="Lilja T."/>
            <person name="Dhandapani V."/>
            <person name="Bonilla-Rosso G."/>
            <person name="Karlsson M."/>
            <person name="Shevchenko A."/>
            <person name="Choi S.R."/>
            <person name="Kim H.G."/>
            <person name="Park J.Y."/>
            <person name="Lim Y.P."/>
            <person name="Ludwig-Muller J."/>
            <person name="Dixelius C."/>
        </authorList>
    </citation>
    <scope>NUCLEOTIDE SEQUENCE</scope>
    <source>
        <tissue evidence="1">Potato root galls</tissue>
    </source>
</reference>
<dbReference type="EMBL" id="HACM01006700">
    <property type="protein sequence ID" value="CRZ07142.1"/>
    <property type="molecule type" value="Transcribed_RNA"/>
</dbReference>
<name>A0A0H5QZJ7_9EUKA</name>
<evidence type="ECO:0000313" key="1">
    <source>
        <dbReference type="EMBL" id="CRZ07142.1"/>
    </source>
</evidence>
<dbReference type="EMBL" id="HACM01006695">
    <property type="protein sequence ID" value="CRZ07137.1"/>
    <property type="molecule type" value="Transcribed_RNA"/>
</dbReference>
<organism evidence="1">
    <name type="scientific">Spongospora subterranea</name>
    <dbReference type="NCBI Taxonomy" id="70186"/>
    <lineage>
        <taxon>Eukaryota</taxon>
        <taxon>Sar</taxon>
        <taxon>Rhizaria</taxon>
        <taxon>Endomyxa</taxon>
        <taxon>Phytomyxea</taxon>
        <taxon>Plasmodiophorida</taxon>
        <taxon>Plasmodiophoridae</taxon>
        <taxon>Spongospora</taxon>
    </lineage>
</organism>
<dbReference type="EMBL" id="HACM01006703">
    <property type="protein sequence ID" value="CRZ07145.1"/>
    <property type="molecule type" value="Transcribed_RNA"/>
</dbReference>
<protein>
    <submittedName>
        <fullName evidence="1">Uncharacterized protein</fullName>
    </submittedName>
</protein>
<accession>A0A0H5QZJ7</accession>
<sequence>MTLPAMDMCKPSAMFMTCSAYWPSMAVWELHIKELNYLWSGREFYDASSPETFTVLSPYLLFSVADFPASAKEQMKASHNAINGACICDIKGTRFRGASQVTRYPGVCSGFCP</sequence>
<dbReference type="EMBL" id="HACM01006693">
    <property type="protein sequence ID" value="CRZ07135.1"/>
    <property type="molecule type" value="Transcribed_RNA"/>
</dbReference>
<proteinExistence type="predicted"/>